<evidence type="ECO:0000313" key="2">
    <source>
        <dbReference type="Proteomes" id="UP000034785"/>
    </source>
</evidence>
<accession>A0A0G1B6V8</accession>
<proteinExistence type="predicted"/>
<name>A0A0G1B6V8_9BACT</name>
<dbReference type="EMBL" id="LCEJ01000069">
    <property type="protein sequence ID" value="KKS68954.1"/>
    <property type="molecule type" value="Genomic_DNA"/>
</dbReference>
<gene>
    <name evidence="1" type="ORF">UV41_C0069G0008</name>
</gene>
<protein>
    <submittedName>
        <fullName evidence="1">Uncharacterized protein</fullName>
    </submittedName>
</protein>
<sequence length="184" mass="19944">MTSCRKNLYADLSEGVKYMNIKKIIGEAVVAGAIFGSSALPVLAAGGFDEFGYNRTAMIFNGTGSSWCQAKSLPANCQGIYSPDKLVMKWNAEWDRGNAEGWANPPYAAWENNEWNGKNGGSGTVWHYKIVWVGNYNANPSLIPDGGYGIWGQFAVLMDQGTDPSFGPGHIWFAHANPSGYGAY</sequence>
<comment type="caution">
    <text evidence="1">The sequence shown here is derived from an EMBL/GenBank/DDBJ whole genome shotgun (WGS) entry which is preliminary data.</text>
</comment>
<dbReference type="Proteomes" id="UP000034785">
    <property type="component" value="Unassembled WGS sequence"/>
</dbReference>
<reference evidence="1 2" key="1">
    <citation type="journal article" date="2015" name="Nature">
        <title>rRNA introns, odd ribosomes, and small enigmatic genomes across a large radiation of phyla.</title>
        <authorList>
            <person name="Brown C.T."/>
            <person name="Hug L.A."/>
            <person name="Thomas B.C."/>
            <person name="Sharon I."/>
            <person name="Castelle C.J."/>
            <person name="Singh A."/>
            <person name="Wilkins M.J."/>
            <person name="Williams K.H."/>
            <person name="Banfield J.F."/>
        </authorList>
    </citation>
    <scope>NUCLEOTIDE SEQUENCE [LARGE SCALE GENOMIC DNA]</scope>
</reference>
<dbReference type="AlphaFoldDB" id="A0A0G1B6V8"/>
<organism evidence="1 2">
    <name type="scientific">Candidatus Daviesbacteria bacterium GW2011_GWA2_42_7</name>
    <dbReference type="NCBI Taxonomy" id="1618425"/>
    <lineage>
        <taxon>Bacteria</taxon>
        <taxon>Candidatus Daviesiibacteriota</taxon>
    </lineage>
</organism>
<evidence type="ECO:0000313" key="1">
    <source>
        <dbReference type="EMBL" id="KKS68954.1"/>
    </source>
</evidence>